<organism evidence="1 2">
    <name type="scientific">Aspergillus versicolor CBS 583.65</name>
    <dbReference type="NCBI Taxonomy" id="1036611"/>
    <lineage>
        <taxon>Eukaryota</taxon>
        <taxon>Fungi</taxon>
        <taxon>Dikarya</taxon>
        <taxon>Ascomycota</taxon>
        <taxon>Pezizomycotina</taxon>
        <taxon>Eurotiomycetes</taxon>
        <taxon>Eurotiomycetidae</taxon>
        <taxon>Eurotiales</taxon>
        <taxon>Aspergillaceae</taxon>
        <taxon>Aspergillus</taxon>
        <taxon>Aspergillus subgen. Nidulantes</taxon>
    </lineage>
</organism>
<reference evidence="2" key="1">
    <citation type="journal article" date="2017" name="Genome Biol.">
        <title>Comparative genomics reveals high biological diversity and specific adaptations in the industrially and medically important fungal genus Aspergillus.</title>
        <authorList>
            <person name="de Vries R.P."/>
            <person name="Riley R."/>
            <person name="Wiebenga A."/>
            <person name="Aguilar-Osorio G."/>
            <person name="Amillis S."/>
            <person name="Uchima C.A."/>
            <person name="Anderluh G."/>
            <person name="Asadollahi M."/>
            <person name="Askin M."/>
            <person name="Barry K."/>
            <person name="Battaglia E."/>
            <person name="Bayram O."/>
            <person name="Benocci T."/>
            <person name="Braus-Stromeyer S.A."/>
            <person name="Caldana C."/>
            <person name="Canovas D."/>
            <person name="Cerqueira G.C."/>
            <person name="Chen F."/>
            <person name="Chen W."/>
            <person name="Choi C."/>
            <person name="Clum A."/>
            <person name="Dos Santos R.A."/>
            <person name="Damasio A.R."/>
            <person name="Diallinas G."/>
            <person name="Emri T."/>
            <person name="Fekete E."/>
            <person name="Flipphi M."/>
            <person name="Freyberg S."/>
            <person name="Gallo A."/>
            <person name="Gournas C."/>
            <person name="Habgood R."/>
            <person name="Hainaut M."/>
            <person name="Harispe M.L."/>
            <person name="Henrissat B."/>
            <person name="Hilden K.S."/>
            <person name="Hope R."/>
            <person name="Hossain A."/>
            <person name="Karabika E."/>
            <person name="Karaffa L."/>
            <person name="Karanyi Z."/>
            <person name="Krasevec N."/>
            <person name="Kuo A."/>
            <person name="Kusch H."/>
            <person name="LaButti K."/>
            <person name="Lagendijk E.L."/>
            <person name="Lapidus A."/>
            <person name="Levasseur A."/>
            <person name="Lindquist E."/>
            <person name="Lipzen A."/>
            <person name="Logrieco A.F."/>
            <person name="MacCabe A."/>
            <person name="Maekelae M.R."/>
            <person name="Malavazi I."/>
            <person name="Melin P."/>
            <person name="Meyer V."/>
            <person name="Mielnichuk N."/>
            <person name="Miskei M."/>
            <person name="Molnar A.P."/>
            <person name="Mule G."/>
            <person name="Ngan C.Y."/>
            <person name="Orejas M."/>
            <person name="Orosz E."/>
            <person name="Ouedraogo J.P."/>
            <person name="Overkamp K.M."/>
            <person name="Park H.-S."/>
            <person name="Perrone G."/>
            <person name="Piumi F."/>
            <person name="Punt P.J."/>
            <person name="Ram A.F."/>
            <person name="Ramon A."/>
            <person name="Rauscher S."/>
            <person name="Record E."/>
            <person name="Riano-Pachon D.M."/>
            <person name="Robert V."/>
            <person name="Roehrig J."/>
            <person name="Ruller R."/>
            <person name="Salamov A."/>
            <person name="Salih N.S."/>
            <person name="Samson R.A."/>
            <person name="Sandor E."/>
            <person name="Sanguinetti M."/>
            <person name="Schuetze T."/>
            <person name="Sepcic K."/>
            <person name="Shelest E."/>
            <person name="Sherlock G."/>
            <person name="Sophianopoulou V."/>
            <person name="Squina F.M."/>
            <person name="Sun H."/>
            <person name="Susca A."/>
            <person name="Todd R.B."/>
            <person name="Tsang A."/>
            <person name="Unkles S.E."/>
            <person name="van de Wiele N."/>
            <person name="van Rossen-Uffink D."/>
            <person name="Oliveira J.V."/>
            <person name="Vesth T.C."/>
            <person name="Visser J."/>
            <person name="Yu J.-H."/>
            <person name="Zhou M."/>
            <person name="Andersen M.R."/>
            <person name="Archer D.B."/>
            <person name="Baker S.E."/>
            <person name="Benoit I."/>
            <person name="Brakhage A.A."/>
            <person name="Braus G.H."/>
            <person name="Fischer R."/>
            <person name="Frisvad J.C."/>
            <person name="Goldman G.H."/>
            <person name="Houbraken J."/>
            <person name="Oakley B."/>
            <person name="Pocsi I."/>
            <person name="Scazzocchio C."/>
            <person name="Seiboth B."/>
            <person name="vanKuyk P.A."/>
            <person name="Wortman J."/>
            <person name="Dyer P.S."/>
            <person name="Grigoriev I.V."/>
        </authorList>
    </citation>
    <scope>NUCLEOTIDE SEQUENCE [LARGE SCALE GENOMIC DNA]</scope>
    <source>
        <strain evidence="2">CBS 583.65</strain>
    </source>
</reference>
<protein>
    <recommendedName>
        <fullName evidence="3">Knr4/Smi1-like domain-containing protein</fullName>
    </recommendedName>
</protein>
<evidence type="ECO:0000313" key="2">
    <source>
        <dbReference type="Proteomes" id="UP000184073"/>
    </source>
</evidence>
<evidence type="ECO:0000313" key="1">
    <source>
        <dbReference type="EMBL" id="OJJ07609.1"/>
    </source>
</evidence>
<dbReference type="InterPro" id="IPR037883">
    <property type="entry name" value="Knr4/Smi1-like_sf"/>
</dbReference>
<name>A0A1L9Q1K1_ASPVE</name>
<dbReference type="Proteomes" id="UP000184073">
    <property type="component" value="Unassembled WGS sequence"/>
</dbReference>
<proteinExistence type="predicted"/>
<sequence length="237" mass="27178">MSNDFDICEQINRVTGGRSDTWNFIRSFASHWITPIQEGDGYNETELLSAEQRLGIPLPAALKESYTLFGRRSDLTRNQEYLLEPTALYVHHGALIFRHENQGAAIWGILLSDIQLPDPPVYNCFCIVDNVMDEWQPWLGRFSLACVDLILWESLYDSRMPTEFRDIDDDDFELVEQLYTELPSSNGPDSYTPVDIRWFTAADILLCYTGTDLAVRARTSEAISSIREKIPGDWLNE</sequence>
<keyword evidence="2" id="KW-1185">Reference proteome</keyword>
<accession>A0A1L9Q1K1</accession>
<dbReference type="OrthoDB" id="4483908at2759"/>
<dbReference type="SUPFAM" id="SSF160631">
    <property type="entry name" value="SMI1/KNR4-like"/>
    <property type="match status" value="1"/>
</dbReference>
<dbReference type="EMBL" id="KV878137">
    <property type="protein sequence ID" value="OJJ07609.1"/>
    <property type="molecule type" value="Genomic_DNA"/>
</dbReference>
<dbReference type="GeneID" id="63723970"/>
<dbReference type="RefSeq" id="XP_040673371.1">
    <property type="nucleotide sequence ID" value="XM_040808459.1"/>
</dbReference>
<evidence type="ECO:0008006" key="3">
    <source>
        <dbReference type="Google" id="ProtNLM"/>
    </source>
</evidence>
<dbReference type="AlphaFoldDB" id="A0A1L9Q1K1"/>
<gene>
    <name evidence="1" type="ORF">ASPVEDRAFT_155421</name>
</gene>
<dbReference type="VEuPathDB" id="FungiDB:ASPVEDRAFT_155421"/>